<dbReference type="PANTHER" id="PTHR47883">
    <property type="entry name" value="YIPPEE DOMAIN-CONTAINING PROTEIN"/>
    <property type="match status" value="1"/>
</dbReference>
<protein>
    <submittedName>
        <fullName evidence="1">Uncharacterized protein</fullName>
    </submittedName>
</protein>
<accession>A0AAD9DQ72</accession>
<organism evidence="1 2">
    <name type="scientific">Electrophorus voltai</name>
    <dbReference type="NCBI Taxonomy" id="2609070"/>
    <lineage>
        <taxon>Eukaryota</taxon>
        <taxon>Metazoa</taxon>
        <taxon>Chordata</taxon>
        <taxon>Craniata</taxon>
        <taxon>Vertebrata</taxon>
        <taxon>Euteleostomi</taxon>
        <taxon>Actinopterygii</taxon>
        <taxon>Neopterygii</taxon>
        <taxon>Teleostei</taxon>
        <taxon>Ostariophysi</taxon>
        <taxon>Gymnotiformes</taxon>
        <taxon>Gymnotoidei</taxon>
        <taxon>Gymnotidae</taxon>
        <taxon>Electrophorus</taxon>
    </lineage>
</organism>
<evidence type="ECO:0000313" key="2">
    <source>
        <dbReference type="Proteomes" id="UP001239994"/>
    </source>
</evidence>
<keyword evidence="2" id="KW-1185">Reference proteome</keyword>
<dbReference type="AlphaFoldDB" id="A0AAD9DQ72"/>
<sequence>MTNDAACPDVGLNTHRRNEVFNTYTPTSLQGCNSYTPTSLQGCNSYTPTSLQGCNSYTPTSLQGCNSYTPTSLQGCNSYTPTSLQGCISYTPTSLQGCNSYTPTSLQGCNSYTPTSLQGCNSYTPTSLQGCNSYTPTSLQGCNSYTPTSLQGCNSYTPTSLQSFFHMIRSLKAFGPGKCAQHKLDGKERKALTHGGKECRKKHSRRRCAGFCRTGRVVTDILKSLTPFECILGFQPPLYPWNTPASGQPAVENLCRESEWTWEETHQRLHKAIAAFKRKEDRQRGENPQYTLGQKVWFSSRDDHTGTTGKLATKYEGPYTVKEKINEGPLAIENSPSTSSPPPLETVGGPAYKVRTLLDSQRRDLYVKAWNGLGSQHVMALAEQDQRGTQRAMQVEGKLILKCNLSDQKGQMQSCVTVLWIGNGTESAVMKIAVNNIRGRKFRLS</sequence>
<proteinExistence type="predicted"/>
<gene>
    <name evidence="1" type="ORF">P4O66_002511</name>
</gene>
<comment type="caution">
    <text evidence="1">The sequence shown here is derived from an EMBL/GenBank/DDBJ whole genome shotgun (WGS) entry which is preliminary data.</text>
</comment>
<name>A0AAD9DQ72_9TELE</name>
<dbReference type="PANTHER" id="PTHR47883:SF12">
    <property type="entry name" value="SEA DOMAIN-CONTAINING PROTEIN"/>
    <property type="match status" value="1"/>
</dbReference>
<dbReference type="Proteomes" id="UP001239994">
    <property type="component" value="Unassembled WGS sequence"/>
</dbReference>
<dbReference type="EMBL" id="JAROKS010000022">
    <property type="protein sequence ID" value="KAK1788689.1"/>
    <property type="molecule type" value="Genomic_DNA"/>
</dbReference>
<reference evidence="1" key="1">
    <citation type="submission" date="2023-03" db="EMBL/GenBank/DDBJ databases">
        <title>Electrophorus voltai genome.</title>
        <authorList>
            <person name="Bian C."/>
        </authorList>
    </citation>
    <scope>NUCLEOTIDE SEQUENCE</scope>
    <source>
        <strain evidence="1">CB-2022</strain>
        <tissue evidence="1">Muscle</tissue>
    </source>
</reference>
<evidence type="ECO:0000313" key="1">
    <source>
        <dbReference type="EMBL" id="KAK1788689.1"/>
    </source>
</evidence>